<feature type="signal peptide" evidence="1">
    <location>
        <begin position="1"/>
        <end position="17"/>
    </location>
</feature>
<feature type="chain" id="PRO_5016355722" description="Lipoprotein" evidence="1">
    <location>
        <begin position="18"/>
        <end position="125"/>
    </location>
</feature>
<dbReference type="EMBL" id="QLLR01000019">
    <property type="protein sequence ID" value="RAJ28087.1"/>
    <property type="molecule type" value="Genomic_DNA"/>
</dbReference>
<reference evidence="2 3" key="1">
    <citation type="submission" date="2018-06" db="EMBL/GenBank/DDBJ databases">
        <title>Genomic Encyclopedia of Archaeal and Bacterial Type Strains, Phase II (KMG-II): from individual species to whole genera.</title>
        <authorList>
            <person name="Goeker M."/>
        </authorList>
    </citation>
    <scope>NUCLEOTIDE SEQUENCE [LARGE SCALE GENOMIC DNA]</scope>
    <source>
        <strain evidence="2 3">DSM 14825</strain>
    </source>
</reference>
<evidence type="ECO:0008006" key="4">
    <source>
        <dbReference type="Google" id="ProtNLM"/>
    </source>
</evidence>
<accession>A0A327SQV8</accession>
<comment type="caution">
    <text evidence="2">The sequence shown here is derived from an EMBL/GenBank/DDBJ whole genome shotgun (WGS) entry which is preliminary data.</text>
</comment>
<evidence type="ECO:0000313" key="3">
    <source>
        <dbReference type="Proteomes" id="UP000249754"/>
    </source>
</evidence>
<dbReference type="PROSITE" id="PS51257">
    <property type="entry name" value="PROKAR_LIPOPROTEIN"/>
    <property type="match status" value="1"/>
</dbReference>
<keyword evidence="1" id="KW-0732">Signal</keyword>
<dbReference type="AlphaFoldDB" id="A0A327SQV8"/>
<organism evidence="2 3">
    <name type="scientific">Pedobacter cryoconitis</name>
    <dbReference type="NCBI Taxonomy" id="188932"/>
    <lineage>
        <taxon>Bacteria</taxon>
        <taxon>Pseudomonadati</taxon>
        <taxon>Bacteroidota</taxon>
        <taxon>Sphingobacteriia</taxon>
        <taxon>Sphingobacteriales</taxon>
        <taxon>Sphingobacteriaceae</taxon>
        <taxon>Pedobacter</taxon>
    </lineage>
</organism>
<proteinExistence type="predicted"/>
<dbReference type="OrthoDB" id="798527at2"/>
<evidence type="ECO:0000313" key="2">
    <source>
        <dbReference type="EMBL" id="RAJ28087.1"/>
    </source>
</evidence>
<evidence type="ECO:0000256" key="1">
    <source>
        <dbReference type="SAM" id="SignalP"/>
    </source>
</evidence>
<gene>
    <name evidence="2" type="ORF">LY11_03407</name>
</gene>
<dbReference type="RefSeq" id="WP_111634826.1">
    <property type="nucleotide sequence ID" value="NZ_QLLR01000019.1"/>
</dbReference>
<dbReference type="Proteomes" id="UP000249754">
    <property type="component" value="Unassembled WGS sequence"/>
</dbReference>
<sequence length="125" mass="14120">MKTLSILLVLAVMIIFACNNNDTRSFIPGTYVDTTGSSKSKASDTLIIEFTGESNNYVIHRKTGYNLISKNEIGNREYASEEWTAIYDSGTRTLKVPFPVKLITFYPQSGKLCIRQRAYQKLELP</sequence>
<name>A0A327SQV8_9SPHI</name>
<protein>
    <recommendedName>
        <fullName evidence="4">Lipoprotein</fullName>
    </recommendedName>
</protein>